<keyword evidence="1" id="KW-0812">Transmembrane</keyword>
<sequence length="92" mass="10518">MSVSFSEIIMLLIFVGGPILYPLLKKKWAWCLTVLLGYVLYGLWGFYLHATSDITEYGTGYGMFIIPYIIVITIIGKFLQRASEKTEKSEKQ</sequence>
<reference evidence="2 3" key="1">
    <citation type="submission" date="2018-12" db="EMBL/GenBank/DDBJ databases">
        <title>Lysinibacillus antri sp. nov., isolated from a cave soil.</title>
        <authorList>
            <person name="Narsing Rao M.P."/>
            <person name="Zhang H."/>
            <person name="Dong Z.-Y."/>
            <person name="Niu X.-K."/>
            <person name="Zhang K."/>
            <person name="Fang B.-Z."/>
            <person name="Kang Y.-Q."/>
            <person name="Xiao M."/>
            <person name="Li W.-J."/>
        </authorList>
    </citation>
    <scope>NUCLEOTIDE SEQUENCE [LARGE SCALE GENOMIC DNA]</scope>
    <source>
        <strain evidence="2 3">SYSU K30002</strain>
    </source>
</reference>
<evidence type="ECO:0000313" key="2">
    <source>
        <dbReference type="EMBL" id="RUL50793.1"/>
    </source>
</evidence>
<evidence type="ECO:0000256" key="1">
    <source>
        <dbReference type="SAM" id="Phobius"/>
    </source>
</evidence>
<dbReference type="AlphaFoldDB" id="A0A432L9Z4"/>
<evidence type="ECO:0000313" key="3">
    <source>
        <dbReference type="Proteomes" id="UP000287910"/>
    </source>
</evidence>
<keyword evidence="1" id="KW-0472">Membrane</keyword>
<feature type="transmembrane region" description="Helical" evidence="1">
    <location>
        <begin position="29"/>
        <end position="48"/>
    </location>
</feature>
<organism evidence="2 3">
    <name type="scientific">Lysinibacillus antri</name>
    <dbReference type="NCBI Taxonomy" id="2498145"/>
    <lineage>
        <taxon>Bacteria</taxon>
        <taxon>Bacillati</taxon>
        <taxon>Bacillota</taxon>
        <taxon>Bacilli</taxon>
        <taxon>Bacillales</taxon>
        <taxon>Bacillaceae</taxon>
        <taxon>Lysinibacillus</taxon>
    </lineage>
</organism>
<keyword evidence="3" id="KW-1185">Reference proteome</keyword>
<proteinExistence type="predicted"/>
<protein>
    <submittedName>
        <fullName evidence="2">Uncharacterized protein</fullName>
    </submittedName>
</protein>
<comment type="caution">
    <text evidence="2">The sequence shown here is derived from an EMBL/GenBank/DDBJ whole genome shotgun (WGS) entry which is preliminary data.</text>
</comment>
<name>A0A432L9Z4_9BACI</name>
<feature type="transmembrane region" description="Helical" evidence="1">
    <location>
        <begin position="6"/>
        <end position="24"/>
    </location>
</feature>
<keyword evidence="1" id="KW-1133">Transmembrane helix</keyword>
<accession>A0A432L9Z4</accession>
<dbReference type="RefSeq" id="WP_126659735.1">
    <property type="nucleotide sequence ID" value="NZ_RYYR01000019.1"/>
</dbReference>
<dbReference type="EMBL" id="RYYR01000019">
    <property type="protein sequence ID" value="RUL50793.1"/>
    <property type="molecule type" value="Genomic_DNA"/>
</dbReference>
<feature type="transmembrane region" description="Helical" evidence="1">
    <location>
        <begin position="60"/>
        <end position="79"/>
    </location>
</feature>
<gene>
    <name evidence="2" type="ORF">EK386_13680</name>
</gene>
<dbReference type="Proteomes" id="UP000287910">
    <property type="component" value="Unassembled WGS sequence"/>
</dbReference>